<gene>
    <name evidence="8" type="ORF">HMPREF3192_00463</name>
</gene>
<dbReference type="PATRIC" id="fig|1393034.3.peg.445"/>
<evidence type="ECO:0000256" key="5">
    <source>
        <dbReference type="ARBA" id="ARBA00023163"/>
    </source>
</evidence>
<dbReference type="AlphaFoldDB" id="A0A133XVX3"/>
<dbReference type="InterPro" id="IPR036388">
    <property type="entry name" value="WH-like_DNA-bd_sf"/>
</dbReference>
<dbReference type="STRING" id="1393034.HMPREF3192_00463"/>
<dbReference type="SUPFAM" id="SSF46894">
    <property type="entry name" value="C-terminal effector domain of the bipartite response regulators"/>
    <property type="match status" value="1"/>
</dbReference>
<dbReference type="Proteomes" id="UP000070675">
    <property type="component" value="Unassembled WGS sequence"/>
</dbReference>
<name>A0A133XVX3_9ACTN</name>
<dbReference type="SMART" id="SM00862">
    <property type="entry name" value="Trans_reg_C"/>
    <property type="match status" value="1"/>
</dbReference>
<keyword evidence="9" id="KW-1185">Reference proteome</keyword>
<evidence type="ECO:0000256" key="4">
    <source>
        <dbReference type="ARBA" id="ARBA00023125"/>
    </source>
</evidence>
<evidence type="ECO:0000313" key="9">
    <source>
        <dbReference type="Proteomes" id="UP000070675"/>
    </source>
</evidence>
<dbReference type="InterPro" id="IPR039420">
    <property type="entry name" value="WalR-like"/>
</dbReference>
<dbReference type="GO" id="GO:0000976">
    <property type="term" value="F:transcription cis-regulatory region binding"/>
    <property type="evidence" value="ECO:0007669"/>
    <property type="project" value="TreeGrafter"/>
</dbReference>
<organism evidence="8 9">
    <name type="scientific">Atopobium deltae</name>
    <dbReference type="NCBI Taxonomy" id="1393034"/>
    <lineage>
        <taxon>Bacteria</taxon>
        <taxon>Bacillati</taxon>
        <taxon>Actinomycetota</taxon>
        <taxon>Coriobacteriia</taxon>
        <taxon>Coriobacteriales</taxon>
        <taxon>Atopobiaceae</taxon>
        <taxon>Atopobium</taxon>
    </lineage>
</organism>
<feature type="domain" description="OmpR/PhoB-type" evidence="7">
    <location>
        <begin position="147"/>
        <end position="244"/>
    </location>
</feature>
<dbReference type="InterPro" id="IPR016032">
    <property type="entry name" value="Sig_transdc_resp-reg_C-effctor"/>
</dbReference>
<feature type="DNA-binding region" description="OmpR/PhoB-type" evidence="6">
    <location>
        <begin position="147"/>
        <end position="244"/>
    </location>
</feature>
<keyword evidence="5" id="KW-0804">Transcription</keyword>
<protein>
    <submittedName>
        <fullName evidence="8">Transcriptional regulatory protein</fullName>
    </submittedName>
</protein>
<dbReference type="GO" id="GO:0005829">
    <property type="term" value="C:cytosol"/>
    <property type="evidence" value="ECO:0007669"/>
    <property type="project" value="TreeGrafter"/>
</dbReference>
<accession>A0A133XVX3</accession>
<evidence type="ECO:0000259" key="7">
    <source>
        <dbReference type="PROSITE" id="PS51755"/>
    </source>
</evidence>
<keyword evidence="2" id="KW-0902">Two-component regulatory system</keyword>
<evidence type="ECO:0000256" key="1">
    <source>
        <dbReference type="ARBA" id="ARBA00022553"/>
    </source>
</evidence>
<dbReference type="Pfam" id="PF00486">
    <property type="entry name" value="Trans_reg_C"/>
    <property type="match status" value="1"/>
</dbReference>
<dbReference type="CDD" id="cd00383">
    <property type="entry name" value="trans_reg_C"/>
    <property type="match status" value="1"/>
</dbReference>
<dbReference type="Gene3D" id="1.10.10.10">
    <property type="entry name" value="Winged helix-like DNA-binding domain superfamily/Winged helix DNA-binding domain"/>
    <property type="match status" value="1"/>
</dbReference>
<keyword evidence="3" id="KW-0805">Transcription regulation</keyword>
<dbReference type="GO" id="GO:0006355">
    <property type="term" value="P:regulation of DNA-templated transcription"/>
    <property type="evidence" value="ECO:0007669"/>
    <property type="project" value="InterPro"/>
</dbReference>
<keyword evidence="1" id="KW-0597">Phosphoprotein</keyword>
<dbReference type="GO" id="GO:0032993">
    <property type="term" value="C:protein-DNA complex"/>
    <property type="evidence" value="ECO:0007669"/>
    <property type="project" value="TreeGrafter"/>
</dbReference>
<sequence length="244" mass="27539">MLWYPQLQALFSHIRLEVEAVHHRNILYISKTARHRDHLRALTRSIDASALIASPDTFTQAIASDHDFDLVILDLAAITKEFLGSVEAYLSSNGTMPIIFIVDQSALGELHLPTQFKTDFLVSNCSEAEMEVRISQMLWSGEESTASDIVSIDNMTINLATYQVYVDDKPVDLTLMEYSLLSFLATHPSRAYSRDILLHRVWGFEYCGGTRTVDVHIRRVRSKVGPQIAAHIVTVRGIGYLFKL</sequence>
<evidence type="ECO:0000313" key="8">
    <source>
        <dbReference type="EMBL" id="KXB35098.1"/>
    </source>
</evidence>
<proteinExistence type="predicted"/>
<dbReference type="PROSITE" id="PS51755">
    <property type="entry name" value="OMPR_PHOB"/>
    <property type="match status" value="1"/>
</dbReference>
<keyword evidence="4 6" id="KW-0238">DNA-binding</keyword>
<dbReference type="PANTHER" id="PTHR48111:SF21">
    <property type="entry name" value="DNA-BINDING DUAL MASTER TRANSCRIPTIONAL REGULATOR RPAA"/>
    <property type="match status" value="1"/>
</dbReference>
<dbReference type="PANTHER" id="PTHR48111">
    <property type="entry name" value="REGULATOR OF RPOS"/>
    <property type="match status" value="1"/>
</dbReference>
<dbReference type="InterPro" id="IPR001867">
    <property type="entry name" value="OmpR/PhoB-type_DNA-bd"/>
</dbReference>
<evidence type="ECO:0000256" key="6">
    <source>
        <dbReference type="PROSITE-ProRule" id="PRU01091"/>
    </source>
</evidence>
<dbReference type="GO" id="GO:0000156">
    <property type="term" value="F:phosphorelay response regulator activity"/>
    <property type="evidence" value="ECO:0007669"/>
    <property type="project" value="TreeGrafter"/>
</dbReference>
<comment type="caution">
    <text evidence="8">The sequence shown here is derived from an EMBL/GenBank/DDBJ whole genome shotgun (WGS) entry which is preliminary data.</text>
</comment>
<dbReference type="EMBL" id="LSCR01000006">
    <property type="protein sequence ID" value="KXB35098.1"/>
    <property type="molecule type" value="Genomic_DNA"/>
</dbReference>
<reference evidence="9" key="1">
    <citation type="submission" date="2016-01" db="EMBL/GenBank/DDBJ databases">
        <authorList>
            <person name="Mitreva M."/>
            <person name="Pepin K.H."/>
            <person name="Mihindukulasuriya K.A."/>
            <person name="Fulton R."/>
            <person name="Fronick C."/>
            <person name="O'Laughlin M."/>
            <person name="Miner T."/>
            <person name="Herter B."/>
            <person name="Rosa B.A."/>
            <person name="Cordes M."/>
            <person name="Tomlinson C."/>
            <person name="Wollam A."/>
            <person name="Palsikar V.B."/>
            <person name="Mardis E.R."/>
            <person name="Wilson R.K."/>
        </authorList>
    </citation>
    <scope>NUCLEOTIDE SEQUENCE [LARGE SCALE GENOMIC DNA]</scope>
    <source>
        <strain evidence="9">DNF00019</strain>
    </source>
</reference>
<evidence type="ECO:0000256" key="3">
    <source>
        <dbReference type="ARBA" id="ARBA00023015"/>
    </source>
</evidence>
<evidence type="ECO:0000256" key="2">
    <source>
        <dbReference type="ARBA" id="ARBA00023012"/>
    </source>
</evidence>